<comment type="function">
    <text evidence="2">Functions as a ribosomal silencing factor. Interacts with ribosomal protein uL14 (rplN), blocking formation of intersubunit bridge B8. Prevents association of the 30S and 50S ribosomal subunits and the formation of functional ribosomes, thus repressing translation.</text>
</comment>
<dbReference type="GO" id="GO:0043023">
    <property type="term" value="F:ribosomal large subunit binding"/>
    <property type="evidence" value="ECO:0007669"/>
    <property type="project" value="TreeGrafter"/>
</dbReference>
<evidence type="ECO:0000256" key="2">
    <source>
        <dbReference type="HAMAP-Rule" id="MF_01477"/>
    </source>
</evidence>
<evidence type="ECO:0000313" key="4">
    <source>
        <dbReference type="Proteomes" id="UP000280417"/>
    </source>
</evidence>
<comment type="subunit">
    <text evidence="2">Interacts with ribosomal protein uL14 (rplN).</text>
</comment>
<protein>
    <recommendedName>
        <fullName evidence="2">Ribosomal silencing factor RsfS</fullName>
    </recommendedName>
</protein>
<dbReference type="GO" id="GO:0090071">
    <property type="term" value="P:negative regulation of ribosome biogenesis"/>
    <property type="evidence" value="ECO:0007669"/>
    <property type="project" value="UniProtKB-UniRule"/>
</dbReference>
<keyword evidence="2" id="KW-0810">Translation regulation</keyword>
<dbReference type="PANTHER" id="PTHR21043">
    <property type="entry name" value="IOJAP SUPERFAMILY ORTHOLOG"/>
    <property type="match status" value="1"/>
</dbReference>
<accession>A0A662DD62</accession>
<keyword evidence="2" id="KW-0963">Cytoplasm</keyword>
<dbReference type="HAMAP" id="MF_01477">
    <property type="entry name" value="Iojap_RsfS"/>
    <property type="match status" value="1"/>
</dbReference>
<dbReference type="GO" id="GO:0017148">
    <property type="term" value="P:negative regulation of translation"/>
    <property type="evidence" value="ECO:0007669"/>
    <property type="project" value="UniProtKB-UniRule"/>
</dbReference>
<comment type="similarity">
    <text evidence="1 2">Belongs to the Iojap/RsfS family.</text>
</comment>
<dbReference type="AlphaFoldDB" id="A0A662DD62"/>
<comment type="subcellular location">
    <subcellularLocation>
        <location evidence="2">Cytoplasm</location>
    </subcellularLocation>
</comment>
<dbReference type="PANTHER" id="PTHR21043:SF0">
    <property type="entry name" value="MITOCHONDRIAL ASSEMBLY OF RIBOSOMAL LARGE SUBUNIT PROTEIN 1"/>
    <property type="match status" value="1"/>
</dbReference>
<dbReference type="Proteomes" id="UP000280417">
    <property type="component" value="Unassembled WGS sequence"/>
</dbReference>
<dbReference type="InterPro" id="IPR043519">
    <property type="entry name" value="NT_sf"/>
</dbReference>
<dbReference type="NCBIfam" id="TIGR00090">
    <property type="entry name" value="rsfS_iojap_ybeB"/>
    <property type="match status" value="1"/>
</dbReference>
<evidence type="ECO:0000313" key="3">
    <source>
        <dbReference type="EMBL" id="RLE12092.1"/>
    </source>
</evidence>
<dbReference type="EMBL" id="QMQA01000193">
    <property type="protein sequence ID" value="RLE12092.1"/>
    <property type="molecule type" value="Genomic_DNA"/>
</dbReference>
<organism evidence="3 4">
    <name type="scientific">Aerophobetes bacterium</name>
    <dbReference type="NCBI Taxonomy" id="2030807"/>
    <lineage>
        <taxon>Bacteria</taxon>
        <taxon>Candidatus Aerophobota</taxon>
    </lineage>
</organism>
<dbReference type="Pfam" id="PF02410">
    <property type="entry name" value="RsfS"/>
    <property type="match status" value="1"/>
</dbReference>
<dbReference type="GO" id="GO:0042256">
    <property type="term" value="P:cytosolic ribosome assembly"/>
    <property type="evidence" value="ECO:0007669"/>
    <property type="project" value="UniProtKB-UniRule"/>
</dbReference>
<sequence>MTSKKLALEATRIAEEKKAREIVLLDLRGISVICDYFLICSGESFIHMRTIARELEEKLSRKGINLLNTGEYLNERWILLDFGDLVVHIFSPEAREYYQLERVWADAKRKDIGDFSRKKKEINI</sequence>
<proteinExistence type="inferred from homology"/>
<reference evidence="3 4" key="1">
    <citation type="submission" date="2018-06" db="EMBL/GenBank/DDBJ databases">
        <title>Extensive metabolic versatility and redundancy in microbially diverse, dynamic hydrothermal sediments.</title>
        <authorList>
            <person name="Dombrowski N."/>
            <person name="Teske A."/>
            <person name="Baker B.J."/>
        </authorList>
    </citation>
    <scope>NUCLEOTIDE SEQUENCE [LARGE SCALE GENOMIC DNA]</scope>
    <source>
        <strain evidence="3">B3_G15</strain>
    </source>
</reference>
<evidence type="ECO:0000256" key="1">
    <source>
        <dbReference type="ARBA" id="ARBA00010574"/>
    </source>
</evidence>
<dbReference type="SUPFAM" id="SSF81301">
    <property type="entry name" value="Nucleotidyltransferase"/>
    <property type="match status" value="1"/>
</dbReference>
<dbReference type="GO" id="GO:0005737">
    <property type="term" value="C:cytoplasm"/>
    <property type="evidence" value="ECO:0007669"/>
    <property type="project" value="UniProtKB-SubCell"/>
</dbReference>
<dbReference type="Gene3D" id="3.30.460.10">
    <property type="entry name" value="Beta Polymerase, domain 2"/>
    <property type="match status" value="1"/>
</dbReference>
<gene>
    <name evidence="2 3" type="primary">rsfS</name>
    <name evidence="3" type="ORF">DRJ04_06845</name>
</gene>
<comment type="caution">
    <text evidence="3">The sequence shown here is derived from an EMBL/GenBank/DDBJ whole genome shotgun (WGS) entry which is preliminary data.</text>
</comment>
<keyword evidence="2" id="KW-0678">Repressor</keyword>
<name>A0A662DD62_UNCAE</name>
<dbReference type="InterPro" id="IPR004394">
    <property type="entry name" value="Iojap/RsfS/C7orf30"/>
</dbReference>